<keyword evidence="3" id="KW-1185">Reference proteome</keyword>
<evidence type="ECO:0000313" key="3">
    <source>
        <dbReference type="Proteomes" id="UP000475862"/>
    </source>
</evidence>
<comment type="caution">
    <text evidence="2">The sequence shown here is derived from an EMBL/GenBank/DDBJ whole genome shotgun (WGS) entry which is preliminary data.</text>
</comment>
<organism evidence="2 3">
    <name type="scientific">Aphis glycines</name>
    <name type="common">Soybean aphid</name>
    <dbReference type="NCBI Taxonomy" id="307491"/>
    <lineage>
        <taxon>Eukaryota</taxon>
        <taxon>Metazoa</taxon>
        <taxon>Ecdysozoa</taxon>
        <taxon>Arthropoda</taxon>
        <taxon>Hexapoda</taxon>
        <taxon>Insecta</taxon>
        <taxon>Pterygota</taxon>
        <taxon>Neoptera</taxon>
        <taxon>Paraneoptera</taxon>
        <taxon>Hemiptera</taxon>
        <taxon>Sternorrhyncha</taxon>
        <taxon>Aphidomorpha</taxon>
        <taxon>Aphidoidea</taxon>
        <taxon>Aphididae</taxon>
        <taxon>Aphidini</taxon>
        <taxon>Aphis</taxon>
        <taxon>Aphis</taxon>
    </lineage>
</organism>
<reference evidence="2 3" key="1">
    <citation type="submission" date="2019-08" db="EMBL/GenBank/DDBJ databases">
        <title>The genome of the soybean aphid Biotype 1, its phylome, world population structure and adaptation to the North American continent.</title>
        <authorList>
            <person name="Giordano R."/>
            <person name="Donthu R.K."/>
            <person name="Hernandez A.G."/>
            <person name="Wright C.L."/>
            <person name="Zimin A.V."/>
        </authorList>
    </citation>
    <scope>NUCLEOTIDE SEQUENCE [LARGE SCALE GENOMIC DNA]</scope>
    <source>
        <tissue evidence="2">Whole aphids</tissue>
    </source>
</reference>
<name>A0A6G0TMJ0_APHGL</name>
<dbReference type="Proteomes" id="UP000475862">
    <property type="component" value="Unassembled WGS sequence"/>
</dbReference>
<proteinExistence type="predicted"/>
<keyword evidence="1" id="KW-0812">Transmembrane</keyword>
<evidence type="ECO:0000313" key="2">
    <source>
        <dbReference type="EMBL" id="KAE9534953.1"/>
    </source>
</evidence>
<keyword evidence="1" id="KW-0472">Membrane</keyword>
<evidence type="ECO:0000256" key="1">
    <source>
        <dbReference type="SAM" id="Phobius"/>
    </source>
</evidence>
<sequence>MEQQDFKEQYYNLLPSAESDLSSIVCSYHPILPHTSAIEAWLFNKSLSLRHPTTWPFIEAIQKEQSLNEMKINLYIAVTIEPFIRGLDRNKINKTKNYEKKKNTATIFDDYLNKKKSINLIGEIKLNNLTELIRRKINKAPSENLRGLQAYLFLFYLLLAIFFLTTYKVVCLQYSLTKLEFFDEITFGDEFDDI</sequence>
<dbReference type="EMBL" id="VYZN01000027">
    <property type="protein sequence ID" value="KAE9534953.1"/>
    <property type="molecule type" value="Genomic_DNA"/>
</dbReference>
<gene>
    <name evidence="2" type="ORF">AGLY_008245</name>
</gene>
<accession>A0A6G0TMJ0</accession>
<dbReference type="AlphaFoldDB" id="A0A6G0TMJ0"/>
<feature type="transmembrane region" description="Helical" evidence="1">
    <location>
        <begin position="150"/>
        <end position="170"/>
    </location>
</feature>
<keyword evidence="1" id="KW-1133">Transmembrane helix</keyword>
<protein>
    <submittedName>
        <fullName evidence="2">Uncharacterized protein</fullName>
    </submittedName>
</protein>